<keyword evidence="2 6" id="KW-0812">Transmembrane</keyword>
<name>A0A6G4WGZ4_9HYPH</name>
<evidence type="ECO:0000256" key="4">
    <source>
        <dbReference type="ARBA" id="ARBA00023136"/>
    </source>
</evidence>
<dbReference type="GO" id="GO:0016020">
    <property type="term" value="C:membrane"/>
    <property type="evidence" value="ECO:0007669"/>
    <property type="project" value="UniProtKB-SubCell"/>
</dbReference>
<keyword evidence="3 6" id="KW-1133">Transmembrane helix</keyword>
<sequence length="434" mass="48187">MAGWHYVADGQPVGPVTAEDIEKRFQDGIIDRDTLVWAEGLPEWRLISQVEAFDALTRKKGPPPIPGTAQPKAPVEPDPLPFPEIGEIASEKKETSEEERNQIRLSNLRMSEPRIPWTRYFARTFDVSVLATVMLTVTFIAAPYINPKLFLAIYTADPRALLVLTLPVVMVLNGIIITAFGNSPGKKLFGIHAVNVQTDRPFTLAENVARELRVWVRGLALGIPLINLFTMVPAFRRVNDGKPTLYDEGVASVRPYSDSPVRRAIGMSLTLLILVAIVASNAIDKQNLERVSRPYSWTNPVTNLKTMIPGGWENESMPGPAGTLYSFTNLKSGVVAFLAVETSAEHTLVSYADALEASLSRTMNFDDWTRYDLPGVWKRTATMKEGNHPAALLLRQMDTSFWRVVYVDQVGTDRNRAVENPELTRALFASVGVK</sequence>
<feature type="transmembrane region" description="Helical" evidence="6">
    <location>
        <begin position="120"/>
        <end position="145"/>
    </location>
</feature>
<keyword evidence="4 6" id="KW-0472">Membrane</keyword>
<feature type="domain" description="GYF" evidence="8">
    <location>
        <begin position="4"/>
        <end position="52"/>
    </location>
</feature>
<dbReference type="Pfam" id="PF14237">
    <property type="entry name" value="GYF_2"/>
    <property type="match status" value="1"/>
</dbReference>
<evidence type="ECO:0000259" key="7">
    <source>
        <dbReference type="Pfam" id="PF06271"/>
    </source>
</evidence>
<dbReference type="EMBL" id="JAAKZF010000043">
    <property type="protein sequence ID" value="NGO54062.1"/>
    <property type="molecule type" value="Genomic_DNA"/>
</dbReference>
<organism evidence="9 10">
    <name type="scientific">Allomesorhizobium camelthorni</name>
    <dbReference type="NCBI Taxonomy" id="475069"/>
    <lineage>
        <taxon>Bacteria</taxon>
        <taxon>Pseudomonadati</taxon>
        <taxon>Pseudomonadota</taxon>
        <taxon>Alphaproteobacteria</taxon>
        <taxon>Hyphomicrobiales</taxon>
        <taxon>Phyllobacteriaceae</taxon>
        <taxon>Allomesorhizobium</taxon>
    </lineage>
</organism>
<evidence type="ECO:0000256" key="3">
    <source>
        <dbReference type="ARBA" id="ARBA00022989"/>
    </source>
</evidence>
<dbReference type="Proteomes" id="UP001642900">
    <property type="component" value="Unassembled WGS sequence"/>
</dbReference>
<comment type="subcellular location">
    <subcellularLocation>
        <location evidence="1">Membrane</location>
        <topology evidence="1">Multi-pass membrane protein</topology>
    </subcellularLocation>
</comment>
<evidence type="ECO:0000313" key="9">
    <source>
        <dbReference type="EMBL" id="NGO54062.1"/>
    </source>
</evidence>
<feature type="transmembrane region" description="Helical" evidence="6">
    <location>
        <begin position="160"/>
        <end position="180"/>
    </location>
</feature>
<dbReference type="RefSeq" id="WP_165032040.1">
    <property type="nucleotide sequence ID" value="NZ_JAAKZF010000043.1"/>
</dbReference>
<evidence type="ECO:0000256" key="2">
    <source>
        <dbReference type="ARBA" id="ARBA00022692"/>
    </source>
</evidence>
<feature type="transmembrane region" description="Helical" evidence="6">
    <location>
        <begin position="214"/>
        <end position="235"/>
    </location>
</feature>
<proteinExistence type="predicted"/>
<protein>
    <submittedName>
        <fullName evidence="9">RDD family protein</fullName>
    </submittedName>
</protein>
<comment type="caution">
    <text evidence="9">The sequence shown here is derived from an EMBL/GenBank/DDBJ whole genome shotgun (WGS) entry which is preliminary data.</text>
</comment>
<evidence type="ECO:0000256" key="1">
    <source>
        <dbReference type="ARBA" id="ARBA00004141"/>
    </source>
</evidence>
<dbReference type="InterPro" id="IPR025640">
    <property type="entry name" value="GYF_2"/>
</dbReference>
<evidence type="ECO:0000259" key="8">
    <source>
        <dbReference type="Pfam" id="PF14237"/>
    </source>
</evidence>
<dbReference type="Pfam" id="PF06271">
    <property type="entry name" value="RDD"/>
    <property type="match status" value="1"/>
</dbReference>
<gene>
    <name evidence="9" type="ORF">G6N73_23430</name>
</gene>
<feature type="region of interest" description="Disordered" evidence="5">
    <location>
        <begin position="58"/>
        <end position="78"/>
    </location>
</feature>
<reference evidence="9 10" key="1">
    <citation type="submission" date="2020-02" db="EMBL/GenBank/DDBJ databases">
        <title>Genome sequence of strain CCNWXJ40-4.</title>
        <authorList>
            <person name="Gao J."/>
            <person name="Sun J."/>
        </authorList>
    </citation>
    <scope>NUCLEOTIDE SEQUENCE [LARGE SCALE GENOMIC DNA]</scope>
    <source>
        <strain evidence="9 10">CCNWXJ 40-4</strain>
    </source>
</reference>
<feature type="transmembrane region" description="Helical" evidence="6">
    <location>
        <begin position="264"/>
        <end position="283"/>
    </location>
</feature>
<accession>A0A6G4WGZ4</accession>
<evidence type="ECO:0000256" key="6">
    <source>
        <dbReference type="SAM" id="Phobius"/>
    </source>
</evidence>
<dbReference type="AlphaFoldDB" id="A0A6G4WGZ4"/>
<evidence type="ECO:0000256" key="5">
    <source>
        <dbReference type="SAM" id="MobiDB-lite"/>
    </source>
</evidence>
<dbReference type="InterPro" id="IPR010432">
    <property type="entry name" value="RDD"/>
</dbReference>
<evidence type="ECO:0000313" key="10">
    <source>
        <dbReference type="Proteomes" id="UP001642900"/>
    </source>
</evidence>
<keyword evidence="10" id="KW-1185">Reference proteome</keyword>
<feature type="domain" description="RDD" evidence="7">
    <location>
        <begin position="116"/>
        <end position="234"/>
    </location>
</feature>